<dbReference type="InterPro" id="IPR036986">
    <property type="entry name" value="S4_RNA-bd_sf"/>
</dbReference>
<dbReference type="GO" id="GO:0003723">
    <property type="term" value="F:RNA binding"/>
    <property type="evidence" value="ECO:0007669"/>
    <property type="project" value="UniProtKB-KW"/>
</dbReference>
<dbReference type="STRING" id="99656.SAMN05421659_10857"/>
<dbReference type="Gene3D" id="3.30.1370.160">
    <property type="match status" value="1"/>
</dbReference>
<sequence length="250" mass="27854">MDKDDQIIVNRLKELANTSYQRGIPMFSDFLNINEQSLFKREISKMPPVSFEALGGYNLAERTIIAITPIDSTSVVLPPIVTILIKPLNAKFSDTLTHRDFLGAILNLGIDRSKIGDIVVNQKGAFVFCIDKMAMYVIDNLTRIKHTPVICEVSEFDEEVSLNYSEISGSISSVRLDSVLAICFESSRSSIISNIEEGKVFVNAKVMTTNSYNLKENDIISVRGLGKFKYLGTSGVTKKGRFIATIHKYI</sequence>
<organism evidence="3 4">
    <name type="scientific">[Clostridium] fimetarium</name>
    <dbReference type="NCBI Taxonomy" id="99656"/>
    <lineage>
        <taxon>Bacteria</taxon>
        <taxon>Bacillati</taxon>
        <taxon>Bacillota</taxon>
        <taxon>Clostridia</taxon>
        <taxon>Lachnospirales</taxon>
        <taxon>Lachnospiraceae</taxon>
    </lineage>
</organism>
<dbReference type="InterPro" id="IPR040591">
    <property type="entry name" value="RqcP2_RBD"/>
</dbReference>
<dbReference type="CDD" id="cd00165">
    <property type="entry name" value="S4"/>
    <property type="match status" value="1"/>
</dbReference>
<name>A0A1I0QIB9_9FIRM</name>
<feature type="domain" description="RNA-binding S4" evidence="2">
    <location>
        <begin position="174"/>
        <end position="231"/>
    </location>
</feature>
<dbReference type="Pfam" id="PF17774">
    <property type="entry name" value="YlmH_RBD"/>
    <property type="match status" value="1"/>
</dbReference>
<dbReference type="PROSITE" id="PS50889">
    <property type="entry name" value="S4"/>
    <property type="match status" value="1"/>
</dbReference>
<dbReference type="AlphaFoldDB" id="A0A1I0QIB9"/>
<dbReference type="Gene3D" id="3.30.70.330">
    <property type="match status" value="1"/>
</dbReference>
<reference evidence="3 4" key="1">
    <citation type="submission" date="2016-10" db="EMBL/GenBank/DDBJ databases">
        <authorList>
            <person name="de Groot N.N."/>
        </authorList>
    </citation>
    <scope>NUCLEOTIDE SEQUENCE [LARGE SCALE GENOMIC DNA]</scope>
    <source>
        <strain evidence="3 4">DSM 9179</strain>
    </source>
</reference>
<keyword evidence="4" id="KW-1185">Reference proteome</keyword>
<dbReference type="Gene3D" id="3.10.290.10">
    <property type="entry name" value="RNA-binding S4 domain"/>
    <property type="match status" value="1"/>
</dbReference>
<keyword evidence="1" id="KW-0694">RNA-binding</keyword>
<dbReference type="InterPro" id="IPR012677">
    <property type="entry name" value="Nucleotide-bd_a/b_plait_sf"/>
</dbReference>
<dbReference type="InterPro" id="IPR002942">
    <property type="entry name" value="S4_RNA-bd"/>
</dbReference>
<protein>
    <submittedName>
        <fullName evidence="3">RNA-binding protein YlmH, contains S4-like domain</fullName>
    </submittedName>
</protein>
<accession>A0A1I0QIB9</accession>
<dbReference type="Proteomes" id="UP000199701">
    <property type="component" value="Unassembled WGS sequence"/>
</dbReference>
<evidence type="ECO:0000256" key="1">
    <source>
        <dbReference type="PROSITE-ProRule" id="PRU00182"/>
    </source>
</evidence>
<dbReference type="SUPFAM" id="SSF55174">
    <property type="entry name" value="Alpha-L RNA-binding motif"/>
    <property type="match status" value="1"/>
</dbReference>
<dbReference type="OrthoDB" id="9812787at2"/>
<proteinExistence type="predicted"/>
<evidence type="ECO:0000259" key="2">
    <source>
        <dbReference type="SMART" id="SM00363"/>
    </source>
</evidence>
<gene>
    <name evidence="3" type="ORF">SAMN05421659_10857</name>
</gene>
<dbReference type="Pfam" id="PF01479">
    <property type="entry name" value="S4"/>
    <property type="match status" value="1"/>
</dbReference>
<dbReference type="RefSeq" id="WP_092454004.1">
    <property type="nucleotide sequence ID" value="NZ_FOJI01000008.1"/>
</dbReference>
<evidence type="ECO:0000313" key="3">
    <source>
        <dbReference type="EMBL" id="SEW26946.1"/>
    </source>
</evidence>
<dbReference type="SMART" id="SM00363">
    <property type="entry name" value="S4"/>
    <property type="match status" value="1"/>
</dbReference>
<dbReference type="EMBL" id="FOJI01000008">
    <property type="protein sequence ID" value="SEW26946.1"/>
    <property type="molecule type" value="Genomic_DNA"/>
</dbReference>
<evidence type="ECO:0000313" key="4">
    <source>
        <dbReference type="Proteomes" id="UP000199701"/>
    </source>
</evidence>